<dbReference type="Proteomes" id="UP001177744">
    <property type="component" value="Unassembled WGS sequence"/>
</dbReference>
<dbReference type="GO" id="GO:0045202">
    <property type="term" value="C:synapse"/>
    <property type="evidence" value="ECO:0007669"/>
    <property type="project" value="TreeGrafter"/>
</dbReference>
<reference evidence="2" key="1">
    <citation type="submission" date="2023-06" db="EMBL/GenBank/DDBJ databases">
        <title>Reference genome for the Northern bat (Eptesicus nilssonii), a most northern bat species.</title>
        <authorList>
            <person name="Laine V.N."/>
            <person name="Pulliainen A.T."/>
            <person name="Lilley T.M."/>
        </authorList>
    </citation>
    <scope>NUCLEOTIDE SEQUENCE</scope>
    <source>
        <strain evidence="2">BLF_Eptnil</strain>
        <tissue evidence="2">Kidney</tissue>
    </source>
</reference>
<organism evidence="2 3">
    <name type="scientific">Cnephaeus nilssonii</name>
    <name type="common">Northern bat</name>
    <name type="synonym">Eptesicus nilssonii</name>
    <dbReference type="NCBI Taxonomy" id="3371016"/>
    <lineage>
        <taxon>Eukaryota</taxon>
        <taxon>Metazoa</taxon>
        <taxon>Chordata</taxon>
        <taxon>Craniata</taxon>
        <taxon>Vertebrata</taxon>
        <taxon>Euteleostomi</taxon>
        <taxon>Mammalia</taxon>
        <taxon>Eutheria</taxon>
        <taxon>Laurasiatheria</taxon>
        <taxon>Chiroptera</taxon>
        <taxon>Yangochiroptera</taxon>
        <taxon>Vespertilionidae</taxon>
        <taxon>Cnephaeus</taxon>
    </lineage>
</organism>
<dbReference type="Pfam" id="PF16496">
    <property type="entry name" value="SWIRM-assoc_2"/>
    <property type="match status" value="1"/>
</dbReference>
<accession>A0AA40HL56</accession>
<dbReference type="PROSITE" id="PS52032">
    <property type="entry name" value="MARR_BRCT_CHROMO"/>
    <property type="match status" value="1"/>
</dbReference>
<evidence type="ECO:0000259" key="1">
    <source>
        <dbReference type="PROSITE" id="PS52032"/>
    </source>
</evidence>
<proteinExistence type="predicted"/>
<feature type="domain" description="Chromo" evidence="1">
    <location>
        <begin position="1"/>
        <end position="209"/>
    </location>
</feature>
<evidence type="ECO:0000313" key="2">
    <source>
        <dbReference type="EMBL" id="KAK1332735.1"/>
    </source>
</evidence>
<sequence>MHSNKNKVGTNRFEVKYIGKPLGFLYVHADAPTNKTLAGLVVQLLQFQEDAFGKHVANPAFTKLPAKCFMDFKAGGALCHILGAAYKYKNDQGWRRFDLQNPSRMDRNVEMFMNIEKTLVQSNCLTRPNIYLIPDIDLKLANKLKDIIKRHQLAGHVLYFYVTGSLSFQGTFTDEKSKASHHVYPHLSSQEDGELVFGCDLMSSDFIGF</sequence>
<name>A0AA40HL56_CNENI</name>
<comment type="caution">
    <text evidence="2">The sequence shown here is derived from an EMBL/GenBank/DDBJ whole genome shotgun (WGS) entry which is preliminary data.</text>
</comment>
<dbReference type="InterPro" id="IPR032450">
    <property type="entry name" value="SMARCC_N"/>
</dbReference>
<keyword evidence="3" id="KW-1185">Reference proteome</keyword>
<gene>
    <name evidence="2" type="ORF">QTO34_007418</name>
</gene>
<dbReference type="InterPro" id="IPR049898">
    <property type="entry name" value="MARR_BRCT_CHROMO"/>
</dbReference>
<dbReference type="PANTHER" id="PTHR15381:SF1">
    <property type="entry name" value="CHONDROITIN SULFATE PROTEOGLYCAN 5"/>
    <property type="match status" value="1"/>
</dbReference>
<evidence type="ECO:0000313" key="3">
    <source>
        <dbReference type="Proteomes" id="UP001177744"/>
    </source>
</evidence>
<dbReference type="AlphaFoldDB" id="A0AA40HL56"/>
<protein>
    <recommendedName>
        <fullName evidence="1">Chromo domain-containing protein</fullName>
    </recommendedName>
</protein>
<dbReference type="PANTHER" id="PTHR15381">
    <property type="entry name" value="CHONDROITIN SULFATE PROTEOGLYCAN 5 -RELATED"/>
    <property type="match status" value="1"/>
</dbReference>
<dbReference type="EMBL" id="JAULJE010000018">
    <property type="protein sequence ID" value="KAK1332735.1"/>
    <property type="molecule type" value="Genomic_DNA"/>
</dbReference>
<dbReference type="GO" id="GO:0048858">
    <property type="term" value="P:cell projection morphogenesis"/>
    <property type="evidence" value="ECO:0007669"/>
    <property type="project" value="TreeGrafter"/>
</dbReference>